<feature type="domain" description="Transposase IS4-like" evidence="1">
    <location>
        <begin position="10"/>
        <end position="69"/>
    </location>
</feature>
<dbReference type="Proteomes" id="UP000267798">
    <property type="component" value="Unassembled WGS sequence"/>
</dbReference>
<protein>
    <recommendedName>
        <fullName evidence="1">Transposase IS4-like domain-containing protein</fullName>
    </recommendedName>
</protein>
<comment type="caution">
    <text evidence="2">The sequence shown here is derived from an EMBL/GenBank/DDBJ whole genome shotgun (WGS) entry which is preliminary data.</text>
</comment>
<dbReference type="GO" id="GO:0006313">
    <property type="term" value="P:DNA transposition"/>
    <property type="evidence" value="ECO:0007669"/>
    <property type="project" value="InterPro"/>
</dbReference>
<evidence type="ECO:0000313" key="2">
    <source>
        <dbReference type="EMBL" id="RJX36860.1"/>
    </source>
</evidence>
<dbReference type="GO" id="GO:0003677">
    <property type="term" value="F:DNA binding"/>
    <property type="evidence" value="ECO:0007669"/>
    <property type="project" value="InterPro"/>
</dbReference>
<accession>A0A3A6PAT0</accession>
<dbReference type="SUPFAM" id="SSF53098">
    <property type="entry name" value="Ribonuclease H-like"/>
    <property type="match status" value="1"/>
</dbReference>
<reference evidence="2 3" key="1">
    <citation type="submission" date="2018-09" db="EMBL/GenBank/DDBJ databases">
        <title>Paenibacillus aracenensis nov. sp. isolated from a cave in southern Spain.</title>
        <authorList>
            <person name="Jurado V."/>
            <person name="Gutierrez-Patricio S."/>
            <person name="Gonzalez-Pimentel J.L."/>
            <person name="Miller A.Z."/>
            <person name="Laiz L."/>
            <person name="Saiz-Jimenez C."/>
        </authorList>
    </citation>
    <scope>NUCLEOTIDE SEQUENCE [LARGE SCALE GENOMIC DNA]</scope>
    <source>
        <strain evidence="2 3">JCM 19203</strain>
    </source>
</reference>
<dbReference type="AlphaFoldDB" id="A0A3A6PAT0"/>
<dbReference type="GO" id="GO:0004803">
    <property type="term" value="F:transposase activity"/>
    <property type="evidence" value="ECO:0007669"/>
    <property type="project" value="InterPro"/>
</dbReference>
<dbReference type="EMBL" id="QXQB01000008">
    <property type="protein sequence ID" value="RJX36860.1"/>
    <property type="molecule type" value="Genomic_DNA"/>
</dbReference>
<name>A0A3A6PAT0_9BACL</name>
<dbReference type="InterPro" id="IPR002559">
    <property type="entry name" value="Transposase_11"/>
</dbReference>
<sequence>MDALLAPLSTDKSTLANRHLENCKALDNHEKQLFVCDRGYASFELIDLLVQNGRQFVMRVREKFNLAIDAQPRPDGIV</sequence>
<evidence type="ECO:0000259" key="1">
    <source>
        <dbReference type="Pfam" id="PF01609"/>
    </source>
</evidence>
<keyword evidence="3" id="KW-1185">Reference proteome</keyword>
<evidence type="ECO:0000313" key="3">
    <source>
        <dbReference type="Proteomes" id="UP000267798"/>
    </source>
</evidence>
<proteinExistence type="predicted"/>
<gene>
    <name evidence="2" type="ORF">D3P09_25450</name>
</gene>
<dbReference type="Pfam" id="PF01609">
    <property type="entry name" value="DDE_Tnp_1"/>
    <property type="match status" value="1"/>
</dbReference>
<organism evidence="2 3">
    <name type="scientific">Paenibacillus pinisoli</name>
    <dbReference type="NCBI Taxonomy" id="1276110"/>
    <lineage>
        <taxon>Bacteria</taxon>
        <taxon>Bacillati</taxon>
        <taxon>Bacillota</taxon>
        <taxon>Bacilli</taxon>
        <taxon>Bacillales</taxon>
        <taxon>Paenibacillaceae</taxon>
        <taxon>Paenibacillus</taxon>
    </lineage>
</organism>
<dbReference type="InterPro" id="IPR012337">
    <property type="entry name" value="RNaseH-like_sf"/>
</dbReference>